<gene>
    <name evidence="16" type="ORF">HFV08_28550</name>
</gene>
<dbReference type="Proteomes" id="UP000772196">
    <property type="component" value="Unassembled WGS sequence"/>
</dbReference>
<dbReference type="Pfam" id="PF02031">
    <property type="entry name" value="Peptidase_M7"/>
    <property type="match status" value="1"/>
</dbReference>
<evidence type="ECO:0000256" key="7">
    <source>
        <dbReference type="ARBA" id="ARBA00022525"/>
    </source>
</evidence>
<comment type="subcellular location">
    <subcellularLocation>
        <location evidence="3 14">Secreted</location>
    </subcellularLocation>
</comment>
<evidence type="ECO:0000256" key="8">
    <source>
        <dbReference type="ARBA" id="ARBA00022670"/>
    </source>
</evidence>
<keyword evidence="13" id="KW-1015">Disulfide bond</keyword>
<evidence type="ECO:0000256" key="5">
    <source>
        <dbReference type="ARBA" id="ARBA00012325"/>
    </source>
</evidence>
<evidence type="ECO:0000313" key="16">
    <source>
        <dbReference type="EMBL" id="NKI45121.1"/>
    </source>
</evidence>
<evidence type="ECO:0000256" key="2">
    <source>
        <dbReference type="ARBA" id="ARBA00001947"/>
    </source>
</evidence>
<keyword evidence="14" id="KW-0732">Signal</keyword>
<proteinExistence type="inferred from homology"/>
<dbReference type="Gene3D" id="3.40.390.10">
    <property type="entry name" value="Collagenase (Catalytic Domain)"/>
    <property type="match status" value="1"/>
</dbReference>
<comment type="catalytic activity">
    <reaction evidence="1 14">
        <text>Hydrolyzes proteins with a preference for Tyr or Phe in the P1' position. Has no action on amino-acid p-nitroanilides.</text>
        <dbReference type="EC" id="3.4.24.77"/>
    </reaction>
</comment>
<comment type="caution">
    <text evidence="16">The sequence shown here is derived from an EMBL/GenBank/DDBJ whole genome shotgun (WGS) entry which is preliminary data.</text>
</comment>
<dbReference type="RefSeq" id="WP_168543345.1">
    <property type="nucleotide sequence ID" value="NZ_JAAWWP010000027.1"/>
</dbReference>
<keyword evidence="12 14" id="KW-0482">Metalloprotease</keyword>
<keyword evidence="17" id="KW-1185">Reference proteome</keyword>
<accession>A0ABX1HDS4</accession>
<evidence type="ECO:0000256" key="14">
    <source>
        <dbReference type="PIRNR" id="PIRNR016573"/>
    </source>
</evidence>
<keyword evidence="7 14" id="KW-0964">Secreted</keyword>
<dbReference type="InterPro" id="IPR000013">
    <property type="entry name" value="Peptidase_M7"/>
</dbReference>
<keyword evidence="8 14" id="KW-0645">Protease</keyword>
<feature type="signal peptide" evidence="14">
    <location>
        <begin position="1"/>
        <end position="29"/>
    </location>
</feature>
<evidence type="ECO:0000256" key="12">
    <source>
        <dbReference type="ARBA" id="ARBA00023049"/>
    </source>
</evidence>
<keyword evidence="11 14" id="KW-0862">Zinc</keyword>
<evidence type="ECO:0000256" key="9">
    <source>
        <dbReference type="ARBA" id="ARBA00022723"/>
    </source>
</evidence>
<evidence type="ECO:0000256" key="4">
    <source>
        <dbReference type="ARBA" id="ARBA00006571"/>
    </source>
</evidence>
<sequence length="205" mass="21295">MSAHPRALRLALGLAAVAAAAALPATAEAAGADSSRTAVAAYAQGGDAAGGDFSELVLRAARAKQAEQPGLQTVTLTYNDSAAPGYQEIIDASTEIWNSSVRNVRLEETDGEGDFLYREGEGQGSHASRDGGFVYLDSKQMADEGFDPTRVVAHETGHILGLPDHYAGPCSELMSGYGGGAGPDCANSRPDADERAEVDRIWAGR</sequence>
<keyword evidence="9 14" id="KW-0479">Metal-binding</keyword>
<feature type="chain" id="PRO_5045015369" description="Extracellular small neutral protease" evidence="14">
    <location>
        <begin position="30"/>
        <end position="205"/>
    </location>
</feature>
<dbReference type="InterPro" id="IPR024079">
    <property type="entry name" value="MetalloPept_cat_dom_sf"/>
</dbReference>
<protein>
    <recommendedName>
        <fullName evidence="6 14">Extracellular small neutral protease</fullName>
        <ecNumber evidence="5 14">3.4.24.77</ecNumber>
    </recommendedName>
</protein>
<evidence type="ECO:0000256" key="10">
    <source>
        <dbReference type="ARBA" id="ARBA00022801"/>
    </source>
</evidence>
<keyword evidence="10 14" id="KW-0378">Hydrolase</keyword>
<dbReference type="SUPFAM" id="SSF55486">
    <property type="entry name" value="Metalloproteases ('zincins'), catalytic domain"/>
    <property type="match status" value="1"/>
</dbReference>
<name>A0ABX1HDS4_9ACTN</name>
<dbReference type="PRINTS" id="PR00787">
    <property type="entry name" value="NEUTRALPTASE"/>
</dbReference>
<evidence type="ECO:0000256" key="15">
    <source>
        <dbReference type="SAM" id="MobiDB-lite"/>
    </source>
</evidence>
<evidence type="ECO:0000313" key="17">
    <source>
        <dbReference type="Proteomes" id="UP000772196"/>
    </source>
</evidence>
<dbReference type="EC" id="3.4.24.77" evidence="5 14"/>
<evidence type="ECO:0000256" key="13">
    <source>
        <dbReference type="ARBA" id="ARBA00023157"/>
    </source>
</evidence>
<comment type="similarity">
    <text evidence="4 14">Belongs to the peptidase M7 family.</text>
</comment>
<evidence type="ECO:0000256" key="11">
    <source>
        <dbReference type="ARBA" id="ARBA00022833"/>
    </source>
</evidence>
<feature type="region of interest" description="Disordered" evidence="15">
    <location>
        <begin position="183"/>
        <end position="205"/>
    </location>
</feature>
<feature type="compositionally biased region" description="Basic and acidic residues" evidence="15">
    <location>
        <begin position="190"/>
        <end position="205"/>
    </location>
</feature>
<dbReference type="PIRSF" id="PIRSF016573">
    <property type="entry name" value="Peptidase_M7"/>
    <property type="match status" value="1"/>
</dbReference>
<dbReference type="GO" id="GO:0008237">
    <property type="term" value="F:metallopeptidase activity"/>
    <property type="evidence" value="ECO:0007669"/>
    <property type="project" value="UniProtKB-KW"/>
</dbReference>
<reference evidence="16 17" key="1">
    <citation type="submission" date="2020-04" db="EMBL/GenBank/DDBJ databases">
        <title>Phylogenetic Diversity and Antibacterial Activity against Ralstonia solanacearum of Endophytic Actinomycete Isolated from Moss.</title>
        <authorList>
            <person name="Zhuang X."/>
        </authorList>
    </citation>
    <scope>NUCLEOTIDE SEQUENCE [LARGE SCALE GENOMIC DNA]</scope>
    <source>
        <strain evidence="16 17">LD120</strain>
    </source>
</reference>
<dbReference type="EMBL" id="JAAWWP010000027">
    <property type="protein sequence ID" value="NKI45121.1"/>
    <property type="molecule type" value="Genomic_DNA"/>
</dbReference>
<comment type="cofactor">
    <cofactor evidence="2 14">
        <name>Zn(2+)</name>
        <dbReference type="ChEBI" id="CHEBI:29105"/>
    </cofactor>
</comment>
<evidence type="ECO:0000256" key="1">
    <source>
        <dbReference type="ARBA" id="ARBA00000612"/>
    </source>
</evidence>
<organism evidence="16 17">
    <name type="scientific">Streptomyces physcomitrii</name>
    <dbReference type="NCBI Taxonomy" id="2724184"/>
    <lineage>
        <taxon>Bacteria</taxon>
        <taxon>Bacillati</taxon>
        <taxon>Actinomycetota</taxon>
        <taxon>Actinomycetes</taxon>
        <taxon>Kitasatosporales</taxon>
        <taxon>Streptomycetaceae</taxon>
        <taxon>Streptomyces</taxon>
    </lineage>
</organism>
<evidence type="ECO:0000256" key="3">
    <source>
        <dbReference type="ARBA" id="ARBA00004613"/>
    </source>
</evidence>
<evidence type="ECO:0000256" key="6">
    <source>
        <dbReference type="ARBA" id="ARBA00019129"/>
    </source>
</evidence>